<sequence>MLPAVFQNSHQIHDYLTQGLIEFGGTFEFKGPWFCDMDMLVTSDPANIHHVLIKNFSNYPKGPEFQKIFEILGDGIVNTDHELWEFHRRTTLSFLSHVKFHKLLETSVWRKVEKGLFPVLDYFSEHGIDFDLQDIFQRFAFDNICNLVLDYDPSSLCNDLPCIPSQKALDDAMEALFHRHVLPESIWKLQKWLGIGKEKKLIQAWKAFDEFIYPRIPIEEEERKDDDFNLLKTFRKAYEEKINGFLSTNSRDFLRDTSLTLMLAGRDTTSTCLTWLFWLIATNPVAEFKIREEIETKLKLKENKKWRFFNVKESQKLVYLHGALCESLRLYPPLAVERKSPIRSDILPSGHYVHENTKVMFSFYSVGRMETVWGKDCLEFKPERWISERGGIKHEPSYKFPAFNAGPRTCLGKETSFIQMKMIAASIIYHYHIQLVEGHLVLPRDSVIVQAKYGLRVKLSRRNV</sequence>
<evidence type="ECO:0000256" key="5">
    <source>
        <dbReference type="ARBA" id="ARBA00023002"/>
    </source>
</evidence>
<dbReference type="Gene3D" id="1.10.630.10">
    <property type="entry name" value="Cytochrome P450"/>
    <property type="match status" value="1"/>
</dbReference>
<evidence type="ECO:0000256" key="1">
    <source>
        <dbReference type="ARBA" id="ARBA00001971"/>
    </source>
</evidence>
<dbReference type="InterPro" id="IPR002401">
    <property type="entry name" value="Cyt_P450_E_grp-I"/>
</dbReference>
<dbReference type="InterPro" id="IPR036396">
    <property type="entry name" value="Cyt_P450_sf"/>
</dbReference>
<comment type="similarity">
    <text evidence="3 8">Belongs to the cytochrome P450 family.</text>
</comment>
<dbReference type="AlphaFoldDB" id="A0ABD3S8U3"/>
<dbReference type="InterPro" id="IPR001128">
    <property type="entry name" value="Cyt_P450"/>
</dbReference>
<dbReference type="InterPro" id="IPR017972">
    <property type="entry name" value="Cyt_P450_CS"/>
</dbReference>
<protein>
    <recommendedName>
        <fullName evidence="11">Cytochrome P450</fullName>
    </recommendedName>
</protein>
<organism evidence="9 10">
    <name type="scientific">Penstemon smallii</name>
    <dbReference type="NCBI Taxonomy" id="265156"/>
    <lineage>
        <taxon>Eukaryota</taxon>
        <taxon>Viridiplantae</taxon>
        <taxon>Streptophyta</taxon>
        <taxon>Embryophyta</taxon>
        <taxon>Tracheophyta</taxon>
        <taxon>Spermatophyta</taxon>
        <taxon>Magnoliopsida</taxon>
        <taxon>eudicotyledons</taxon>
        <taxon>Gunneridae</taxon>
        <taxon>Pentapetalae</taxon>
        <taxon>asterids</taxon>
        <taxon>lamiids</taxon>
        <taxon>Lamiales</taxon>
        <taxon>Plantaginaceae</taxon>
        <taxon>Cheloneae</taxon>
        <taxon>Penstemon</taxon>
    </lineage>
</organism>
<evidence type="ECO:0000256" key="8">
    <source>
        <dbReference type="RuleBase" id="RU000461"/>
    </source>
</evidence>
<evidence type="ECO:0000256" key="2">
    <source>
        <dbReference type="ARBA" id="ARBA00004167"/>
    </source>
</evidence>
<dbReference type="GO" id="GO:0016020">
    <property type="term" value="C:membrane"/>
    <property type="evidence" value="ECO:0007669"/>
    <property type="project" value="UniProtKB-SubCell"/>
</dbReference>
<evidence type="ECO:0000256" key="4">
    <source>
        <dbReference type="ARBA" id="ARBA00022723"/>
    </source>
</evidence>
<dbReference type="SUPFAM" id="SSF48264">
    <property type="entry name" value="Cytochrome P450"/>
    <property type="match status" value="1"/>
</dbReference>
<dbReference type="Proteomes" id="UP001634393">
    <property type="component" value="Unassembled WGS sequence"/>
</dbReference>
<keyword evidence="5 8" id="KW-0560">Oxidoreductase</keyword>
<dbReference type="PANTHER" id="PTHR24296">
    <property type="entry name" value="CYTOCHROME P450"/>
    <property type="match status" value="1"/>
</dbReference>
<dbReference type="Pfam" id="PF00067">
    <property type="entry name" value="p450"/>
    <property type="match status" value="1"/>
</dbReference>
<comment type="caution">
    <text evidence="9">The sequence shown here is derived from an EMBL/GenBank/DDBJ whole genome shotgun (WGS) entry which is preliminary data.</text>
</comment>
<accession>A0ABD3S8U3</accession>
<feature type="binding site" description="axial binding residue" evidence="7">
    <location>
        <position position="410"/>
    </location>
    <ligand>
        <name>heme</name>
        <dbReference type="ChEBI" id="CHEBI:30413"/>
    </ligand>
    <ligandPart>
        <name>Fe</name>
        <dbReference type="ChEBI" id="CHEBI:18248"/>
    </ligandPart>
</feature>
<evidence type="ECO:0000256" key="7">
    <source>
        <dbReference type="PIRSR" id="PIRSR602401-1"/>
    </source>
</evidence>
<dbReference type="EMBL" id="JBJXBP010000007">
    <property type="protein sequence ID" value="KAL3820928.1"/>
    <property type="molecule type" value="Genomic_DNA"/>
</dbReference>
<dbReference type="GO" id="GO:0046872">
    <property type="term" value="F:metal ion binding"/>
    <property type="evidence" value="ECO:0007669"/>
    <property type="project" value="UniProtKB-KW"/>
</dbReference>
<comment type="cofactor">
    <cofactor evidence="1 7">
        <name>heme</name>
        <dbReference type="ChEBI" id="CHEBI:30413"/>
    </cofactor>
</comment>
<evidence type="ECO:0008006" key="11">
    <source>
        <dbReference type="Google" id="ProtNLM"/>
    </source>
</evidence>
<gene>
    <name evidence="9" type="ORF">ACJIZ3_006833</name>
</gene>
<proteinExistence type="inferred from homology"/>
<dbReference type="CDD" id="cd11064">
    <property type="entry name" value="CYP86A"/>
    <property type="match status" value="1"/>
</dbReference>
<evidence type="ECO:0000313" key="10">
    <source>
        <dbReference type="Proteomes" id="UP001634393"/>
    </source>
</evidence>
<dbReference type="PROSITE" id="PS00086">
    <property type="entry name" value="CYTOCHROME_P450"/>
    <property type="match status" value="1"/>
</dbReference>
<dbReference type="GO" id="GO:0004497">
    <property type="term" value="F:monooxygenase activity"/>
    <property type="evidence" value="ECO:0007669"/>
    <property type="project" value="UniProtKB-KW"/>
</dbReference>
<dbReference type="PRINTS" id="PR00385">
    <property type="entry name" value="P450"/>
</dbReference>
<keyword evidence="6 7" id="KW-0408">Iron</keyword>
<keyword evidence="10" id="KW-1185">Reference proteome</keyword>
<keyword evidence="4 7" id="KW-0479">Metal-binding</keyword>
<comment type="subcellular location">
    <subcellularLocation>
        <location evidence="2">Membrane</location>
        <topology evidence="2">Single-pass membrane protein</topology>
    </subcellularLocation>
</comment>
<evidence type="ECO:0000256" key="3">
    <source>
        <dbReference type="ARBA" id="ARBA00010617"/>
    </source>
</evidence>
<keyword evidence="7 8" id="KW-0349">Heme</keyword>
<name>A0ABD3S8U3_9LAMI</name>
<dbReference type="GO" id="GO:0006629">
    <property type="term" value="P:lipid metabolic process"/>
    <property type="evidence" value="ECO:0007669"/>
    <property type="project" value="UniProtKB-ARBA"/>
</dbReference>
<keyword evidence="8" id="KW-0503">Monooxygenase</keyword>
<reference evidence="9 10" key="1">
    <citation type="submission" date="2024-12" db="EMBL/GenBank/DDBJ databases">
        <title>The unique morphological basis and parallel evolutionary history of personate flowers in Penstemon.</title>
        <authorList>
            <person name="Depatie T.H."/>
            <person name="Wessinger C.A."/>
        </authorList>
    </citation>
    <scope>NUCLEOTIDE SEQUENCE [LARGE SCALE GENOMIC DNA]</scope>
    <source>
        <strain evidence="9">WTNN_2</strain>
        <tissue evidence="9">Leaf</tissue>
    </source>
</reference>
<dbReference type="PRINTS" id="PR00463">
    <property type="entry name" value="EP450I"/>
</dbReference>
<evidence type="ECO:0000313" key="9">
    <source>
        <dbReference type="EMBL" id="KAL3820928.1"/>
    </source>
</evidence>
<evidence type="ECO:0000256" key="6">
    <source>
        <dbReference type="ARBA" id="ARBA00023004"/>
    </source>
</evidence>